<name>A0A0F0LKM8_9MICO</name>
<keyword evidence="1" id="KW-0812">Transmembrane</keyword>
<keyword evidence="1" id="KW-0472">Membrane</keyword>
<sequence>MKRDRSTTAWANDLPTGARVPWAEVEARAFRGRPRVLAELGGAGAFERRGEQARSPWFLLALVLAVLPALALVLLPVLAFTALAGSDFGLVLADSAVAISVAGWLMVASAGWQAVTLIRGMLGRSIAESEVGGWIAAVVGVVAAVMIGARGTADQVPGWQVWAAVAVVAALLGAAVAMLARRSLRRTQRDGRRGDSAAETLPDSDAVARRSAAIAAIPAEERERIRAELAGAIGILRRRGIISPADAQRALEAEPGFLARRMSS</sequence>
<comment type="caution">
    <text evidence="2">The sequence shown here is derived from an EMBL/GenBank/DDBJ whole genome shotgun (WGS) entry which is preliminary data.</text>
</comment>
<feature type="transmembrane region" description="Helical" evidence="1">
    <location>
        <begin position="57"/>
        <end position="84"/>
    </location>
</feature>
<evidence type="ECO:0000256" key="1">
    <source>
        <dbReference type="SAM" id="Phobius"/>
    </source>
</evidence>
<reference evidence="2 3" key="1">
    <citation type="submission" date="2015-02" db="EMBL/GenBank/DDBJ databases">
        <title>Draft genome sequences of ten Microbacterium spp. with emphasis on heavy metal contaminated environments.</title>
        <authorList>
            <person name="Corretto E."/>
        </authorList>
    </citation>
    <scope>NUCLEOTIDE SEQUENCE [LARGE SCALE GENOMIC DNA]</scope>
    <source>
        <strain evidence="2 3">ARN176</strain>
    </source>
</reference>
<feature type="transmembrane region" description="Helical" evidence="1">
    <location>
        <begin position="96"/>
        <end position="119"/>
    </location>
</feature>
<keyword evidence="1" id="KW-1133">Transmembrane helix</keyword>
<dbReference type="Proteomes" id="UP000033740">
    <property type="component" value="Unassembled WGS sequence"/>
</dbReference>
<organism evidence="2 3">
    <name type="scientific">Microbacterium azadirachtae</name>
    <dbReference type="NCBI Taxonomy" id="582680"/>
    <lineage>
        <taxon>Bacteria</taxon>
        <taxon>Bacillati</taxon>
        <taxon>Actinomycetota</taxon>
        <taxon>Actinomycetes</taxon>
        <taxon>Micrococcales</taxon>
        <taxon>Microbacteriaceae</taxon>
        <taxon>Microbacterium</taxon>
    </lineage>
</organism>
<dbReference type="EMBL" id="JYIX01000037">
    <property type="protein sequence ID" value="KJL32101.1"/>
    <property type="molecule type" value="Genomic_DNA"/>
</dbReference>
<dbReference type="RefSeq" id="WP_045272670.1">
    <property type="nucleotide sequence ID" value="NZ_JYIX01000037.1"/>
</dbReference>
<dbReference type="AlphaFoldDB" id="A0A0F0LKM8"/>
<keyword evidence="3" id="KW-1185">Reference proteome</keyword>
<proteinExistence type="predicted"/>
<gene>
    <name evidence="2" type="ORF">RS86_02570</name>
</gene>
<feature type="transmembrane region" description="Helical" evidence="1">
    <location>
        <begin position="161"/>
        <end position="180"/>
    </location>
</feature>
<protein>
    <submittedName>
        <fullName evidence="2">Uncharacterized protein</fullName>
    </submittedName>
</protein>
<dbReference type="STRING" id="582680.RS86_02570"/>
<evidence type="ECO:0000313" key="2">
    <source>
        <dbReference type="EMBL" id="KJL32101.1"/>
    </source>
</evidence>
<dbReference type="PATRIC" id="fig|582680.6.peg.2639"/>
<accession>A0A0F0LKM8</accession>
<feature type="transmembrane region" description="Helical" evidence="1">
    <location>
        <begin position="131"/>
        <end position="149"/>
    </location>
</feature>
<evidence type="ECO:0000313" key="3">
    <source>
        <dbReference type="Proteomes" id="UP000033740"/>
    </source>
</evidence>